<gene>
    <name evidence="2" type="primary">ORF1440</name>
</gene>
<feature type="non-terminal residue" evidence="2">
    <location>
        <position position="75"/>
    </location>
</feature>
<dbReference type="AlphaFoldDB" id="A0A0B6XW42"/>
<organism evidence="2">
    <name type="scientific">Arion vulgaris</name>
    <dbReference type="NCBI Taxonomy" id="1028688"/>
    <lineage>
        <taxon>Eukaryota</taxon>
        <taxon>Metazoa</taxon>
        <taxon>Spiralia</taxon>
        <taxon>Lophotrochozoa</taxon>
        <taxon>Mollusca</taxon>
        <taxon>Gastropoda</taxon>
        <taxon>Heterobranchia</taxon>
        <taxon>Euthyneura</taxon>
        <taxon>Panpulmonata</taxon>
        <taxon>Eupulmonata</taxon>
        <taxon>Stylommatophora</taxon>
        <taxon>Helicina</taxon>
        <taxon>Arionoidea</taxon>
        <taxon>Arionidae</taxon>
        <taxon>Arion</taxon>
    </lineage>
</organism>
<feature type="non-terminal residue" evidence="2">
    <location>
        <position position="1"/>
    </location>
</feature>
<proteinExistence type="predicted"/>
<feature type="region of interest" description="Disordered" evidence="1">
    <location>
        <begin position="1"/>
        <end position="35"/>
    </location>
</feature>
<evidence type="ECO:0000313" key="2">
    <source>
        <dbReference type="EMBL" id="CEK47470.1"/>
    </source>
</evidence>
<accession>A0A0B6XW42</accession>
<evidence type="ECO:0000256" key="1">
    <source>
        <dbReference type="SAM" id="MobiDB-lite"/>
    </source>
</evidence>
<dbReference type="EMBL" id="HACG01000605">
    <property type="protein sequence ID" value="CEK47470.1"/>
    <property type="molecule type" value="Transcribed_RNA"/>
</dbReference>
<reference evidence="2" key="1">
    <citation type="submission" date="2014-12" db="EMBL/GenBank/DDBJ databases">
        <title>Insight into the proteome of Arion vulgaris.</title>
        <authorList>
            <person name="Aradska J."/>
            <person name="Bulat T."/>
            <person name="Smidak R."/>
            <person name="Sarate P."/>
            <person name="Gangsoo J."/>
            <person name="Sialana F."/>
            <person name="Bilban M."/>
            <person name="Lubec G."/>
        </authorList>
    </citation>
    <scope>NUCLEOTIDE SEQUENCE</scope>
    <source>
        <tissue evidence="2">Skin</tissue>
    </source>
</reference>
<name>A0A0B6XW42_9EUPU</name>
<feature type="compositionally biased region" description="Polar residues" evidence="1">
    <location>
        <begin position="1"/>
        <end position="14"/>
    </location>
</feature>
<protein>
    <submittedName>
        <fullName evidence="2">Uncharacterized protein</fullName>
    </submittedName>
</protein>
<sequence>KTSLDNSRQVSSKPESVGGSVKGKSKREFASESNMESAATLMEINTLMLLKGIAQSADSLLKHFAQAKDPFEKLR</sequence>